<evidence type="ECO:0000313" key="5">
    <source>
        <dbReference type="EMBL" id="AFK50994.1"/>
    </source>
</evidence>
<name>I3TE06_THEC1</name>
<proteinExistence type="predicted"/>
<dbReference type="AlphaFoldDB" id="I3TE06"/>
<dbReference type="Proteomes" id="UP000005270">
    <property type="component" value="Chromosome"/>
</dbReference>
<dbReference type="STRING" id="1184251.TCELL_0569"/>
<dbReference type="GO" id="GO:0004521">
    <property type="term" value="F:RNA endonuclease activity"/>
    <property type="evidence" value="ECO:0007669"/>
    <property type="project" value="TreeGrafter"/>
</dbReference>
<protein>
    <submittedName>
        <fullName evidence="5">Nucleotide binding protein, PINc</fullName>
    </submittedName>
</protein>
<dbReference type="PANTHER" id="PTHR12814">
    <property type="entry name" value="RNA-BINDING PROTEIN NOB1"/>
    <property type="match status" value="1"/>
</dbReference>
<dbReference type="EMBL" id="CP003531">
    <property type="protein sequence ID" value="AFK50994.1"/>
    <property type="molecule type" value="Genomic_DNA"/>
</dbReference>
<reference evidence="5 6" key="1">
    <citation type="journal article" date="2012" name="J. Bacteriol.">
        <title>Complete genome sequence of the hyperthermophilic cellulolytic Crenarchaeon 'Thermogladius cellulolyticus' 1633.</title>
        <authorList>
            <person name="Mardanov A.V."/>
            <person name="Kochetkova T.V."/>
            <person name="Beletsky A.V."/>
            <person name="Bonch-Osmolovskaya E.A."/>
            <person name="Ravin N.V."/>
            <person name="Skryabin K.G."/>
        </authorList>
    </citation>
    <scope>NUCLEOTIDE SEQUENCE [LARGE SCALE GENOMIC DNA]</scope>
    <source>
        <strain evidence="6">DSM 22663 / VKM B-2946 / 1633</strain>
    </source>
</reference>
<sequence length="149" mass="16382">MLPSYRFDFYTTSICVGEVKDQENREALLKAVDLGLVKVVEPGSEYLRKATDAARIVGELSKVSEADLSVIALALKLSQETRVVVLTDDYSVQNVLYQLGIGFKPVRTSGIKSAFKYREYCPTCGYVPGRPGEKVCPVCGSPIVRVRVS</sequence>
<dbReference type="CDD" id="cd09876">
    <property type="entry name" value="PIN_Nob1-like"/>
    <property type="match status" value="1"/>
</dbReference>
<dbReference type="eggNOG" id="arCOG00721">
    <property type="taxonomic scope" value="Archaea"/>
</dbReference>
<gene>
    <name evidence="5" type="ordered locus">TCELL_0569</name>
</gene>
<dbReference type="GO" id="GO:0046872">
    <property type="term" value="F:metal ion binding"/>
    <property type="evidence" value="ECO:0007669"/>
    <property type="project" value="UniProtKB-KW"/>
</dbReference>
<dbReference type="PANTHER" id="PTHR12814:SF2">
    <property type="entry name" value="RNA-BINDING PROTEIN NOB1"/>
    <property type="match status" value="1"/>
</dbReference>
<evidence type="ECO:0000313" key="6">
    <source>
        <dbReference type="Proteomes" id="UP000005270"/>
    </source>
</evidence>
<organism evidence="5 6">
    <name type="scientific">Thermogladius calderae (strain DSM 22663 / VKM B-2946 / 1633)</name>
    <dbReference type="NCBI Taxonomy" id="1184251"/>
    <lineage>
        <taxon>Archaea</taxon>
        <taxon>Thermoproteota</taxon>
        <taxon>Thermoprotei</taxon>
        <taxon>Desulfurococcales</taxon>
        <taxon>Desulfurococcaceae</taxon>
        <taxon>Thermogladius</taxon>
    </lineage>
</organism>
<accession>I3TE06</accession>
<dbReference type="GO" id="GO:0016787">
    <property type="term" value="F:hydrolase activity"/>
    <property type="evidence" value="ECO:0007669"/>
    <property type="project" value="UniProtKB-KW"/>
</dbReference>
<dbReference type="InterPro" id="IPR039907">
    <property type="entry name" value="NOB1"/>
</dbReference>
<dbReference type="Gene3D" id="3.40.50.1010">
    <property type="entry name" value="5'-nuclease"/>
    <property type="match status" value="1"/>
</dbReference>
<dbReference type="KEGG" id="thg:TCELL_0569"/>
<dbReference type="GO" id="GO:0030688">
    <property type="term" value="C:preribosome, small subunit precursor"/>
    <property type="evidence" value="ECO:0007669"/>
    <property type="project" value="TreeGrafter"/>
</dbReference>
<evidence type="ECO:0000256" key="2">
    <source>
        <dbReference type="ARBA" id="ARBA00022723"/>
    </source>
</evidence>
<evidence type="ECO:0000256" key="1">
    <source>
        <dbReference type="ARBA" id="ARBA00022722"/>
    </source>
</evidence>
<dbReference type="InParanoid" id="I3TE06"/>
<dbReference type="InterPro" id="IPR033411">
    <property type="entry name" value="Ribonuclease_PIN"/>
</dbReference>
<keyword evidence="1" id="KW-0540">Nuclease</keyword>
<evidence type="ECO:0000259" key="4">
    <source>
        <dbReference type="Pfam" id="PF17146"/>
    </source>
</evidence>
<evidence type="ECO:0000256" key="3">
    <source>
        <dbReference type="ARBA" id="ARBA00022801"/>
    </source>
</evidence>
<dbReference type="HOGENOM" id="CLU_109674_2_0_2"/>
<dbReference type="GO" id="GO:0030490">
    <property type="term" value="P:maturation of SSU-rRNA"/>
    <property type="evidence" value="ECO:0007669"/>
    <property type="project" value="TreeGrafter"/>
</dbReference>
<keyword evidence="3" id="KW-0378">Hydrolase</keyword>
<dbReference type="Pfam" id="PF17146">
    <property type="entry name" value="PIN_6"/>
    <property type="match status" value="1"/>
</dbReference>
<keyword evidence="6" id="KW-1185">Reference proteome</keyword>
<feature type="domain" description="Ribonuclease PIN" evidence="4">
    <location>
        <begin position="5"/>
        <end position="77"/>
    </location>
</feature>
<keyword evidence="2" id="KW-0479">Metal-binding</keyword>